<evidence type="ECO:0000259" key="1">
    <source>
        <dbReference type="Pfam" id="PF08448"/>
    </source>
</evidence>
<dbReference type="InterPro" id="IPR000014">
    <property type="entry name" value="PAS"/>
</dbReference>
<dbReference type="RefSeq" id="WP_077546476.1">
    <property type="nucleotide sequence ID" value="NZ_JACHEJ010000001.1"/>
</dbReference>
<dbReference type="Proteomes" id="UP000535501">
    <property type="component" value="Unassembled WGS sequence"/>
</dbReference>
<dbReference type="NCBIfam" id="TIGR00229">
    <property type="entry name" value="sensory_box"/>
    <property type="match status" value="1"/>
</dbReference>
<protein>
    <submittedName>
        <fullName evidence="2">PAS domain S-box-containing protein</fullName>
    </submittedName>
</protein>
<dbReference type="SUPFAM" id="SSF55785">
    <property type="entry name" value="PYP-like sensor domain (PAS domain)"/>
    <property type="match status" value="1"/>
</dbReference>
<comment type="caution">
    <text evidence="2">The sequence shown here is derived from an EMBL/GenBank/DDBJ whole genome shotgun (WGS) entry which is preliminary data.</text>
</comment>
<reference evidence="2 3" key="1">
    <citation type="submission" date="2020-08" db="EMBL/GenBank/DDBJ databases">
        <title>Genomic Encyclopedia of Type Strains, Phase IV (KMG-IV): sequencing the most valuable type-strain genomes for metagenomic binning, comparative biology and taxonomic classification.</title>
        <authorList>
            <person name="Goeker M."/>
        </authorList>
    </citation>
    <scope>NUCLEOTIDE SEQUENCE [LARGE SCALE GENOMIC DNA]</scope>
    <source>
        <strain evidence="2 3">DSM 102134</strain>
    </source>
</reference>
<dbReference type="AlphaFoldDB" id="A0A7W9YVJ5"/>
<dbReference type="Gene3D" id="3.30.450.20">
    <property type="entry name" value="PAS domain"/>
    <property type="match status" value="1"/>
</dbReference>
<dbReference type="CDD" id="cd00130">
    <property type="entry name" value="PAS"/>
    <property type="match status" value="1"/>
</dbReference>
<name>A0A7W9YVJ5_9HYPH</name>
<dbReference type="InterPro" id="IPR013656">
    <property type="entry name" value="PAS_4"/>
</dbReference>
<evidence type="ECO:0000313" key="2">
    <source>
        <dbReference type="EMBL" id="MBB6178799.1"/>
    </source>
</evidence>
<keyword evidence="3" id="KW-1185">Reference proteome</keyword>
<dbReference type="EMBL" id="JACHEJ010000001">
    <property type="protein sequence ID" value="MBB6178799.1"/>
    <property type="molecule type" value="Genomic_DNA"/>
</dbReference>
<sequence length="239" mass="26791">MEALIDLFWSKYGRLQTAIDREDNVTIHALDQEIDPLLQAIFRHEVTDAAGIQAQFRFALELLKTEADDRGCVHRNGHLLQMLVERYLAPQIGRAAGEIPGKRSDHTESSEGGNTINGLLDPALFDGIPERILVVVPGYRVFYSNETNARQLGLSKEKVIGKHFAELIGIHHFQCDLREPLDRCIAGESTSLTYAEERDGDTVVISCRMSPCFTEARAQVGAMVVMQEMADRRRRRSVG</sequence>
<feature type="domain" description="PAS fold-4" evidence="1">
    <location>
        <begin position="125"/>
        <end position="234"/>
    </location>
</feature>
<organism evidence="2 3">
    <name type="scientific">Pseudorhizobium flavum</name>
    <dbReference type="NCBI Taxonomy" id="1335061"/>
    <lineage>
        <taxon>Bacteria</taxon>
        <taxon>Pseudomonadati</taxon>
        <taxon>Pseudomonadota</taxon>
        <taxon>Alphaproteobacteria</taxon>
        <taxon>Hyphomicrobiales</taxon>
        <taxon>Rhizobiaceae</taxon>
        <taxon>Rhizobium/Agrobacterium group</taxon>
        <taxon>Pseudorhizobium</taxon>
    </lineage>
</organism>
<accession>A0A7W9YVJ5</accession>
<dbReference type="Pfam" id="PF08448">
    <property type="entry name" value="PAS_4"/>
    <property type="match status" value="1"/>
</dbReference>
<gene>
    <name evidence="2" type="ORF">HNQ75_000742</name>
</gene>
<dbReference type="InterPro" id="IPR035965">
    <property type="entry name" value="PAS-like_dom_sf"/>
</dbReference>
<evidence type="ECO:0000313" key="3">
    <source>
        <dbReference type="Proteomes" id="UP000535501"/>
    </source>
</evidence>
<proteinExistence type="predicted"/>